<gene>
    <name evidence="2" type="ORF">PENARI_c042G09577</name>
</gene>
<sequence length="620" mass="70910">MSIKSLPVEVMSIICSHVQILERKMLRLTCRTLCTTSSGDFFDRYFKSIHFMVTSDSLGRLEDLAQSDEIKKRVQELWMIPTVFEGVHQLGENNMGEFRVSSKSCQPLDGDDLRDRYHTYKAMITDNSDLLNSHVFSARLSKCMDQFDNLDAVGLAHYTTTFLLDPRQRKVRFLGWRHLVDRIDFRFTPATLDRLQDIGDKMRKVNSLAFSRLLQALSWSNQKIRRLHTCDPNYCADVSSQVTLPEMQYDSRLPFLDSVEDLHLCIDLERDTWVKLVTKLSPGLKRLRLSQSVSHPSQAHPYFFKGICERGKFIQLKCLHLNQVQITSESLKSMLTTAKQTLAILKLTRVRLIDHEINSITGDLNSSQGNVSNIPRVDDPGHSQGRYRHPPRGFYNTPRIPRISPSSPLFSLSAAFIRPAVGIPPVPTVPPPPRNTYAPIPSTMPSNSIVPQTPPPPTNLYSLVPSTTPTNSYNSYTSPLITSHNYVPTPPIPTGQEDVIWKDLWKFFSNELSLQKFNMAEIGSGRYRVWLQGTEGDIRWTRPAVFNAQEVGSSFREWIDQFTPRQYLEMPDSDERNNDMELWFNKMIHADSDSVDAVTCTCDRQADPYWRSCPFGCEYA</sequence>
<evidence type="ECO:0000313" key="2">
    <source>
        <dbReference type="EMBL" id="OGE47509.1"/>
    </source>
</evidence>
<dbReference type="Proteomes" id="UP000177622">
    <property type="component" value="Unassembled WGS sequence"/>
</dbReference>
<accession>A0A1F5L3H4</accession>
<dbReference type="GeneID" id="34581909"/>
<keyword evidence="3" id="KW-1185">Reference proteome</keyword>
<feature type="region of interest" description="Disordered" evidence="1">
    <location>
        <begin position="368"/>
        <end position="394"/>
    </location>
</feature>
<comment type="caution">
    <text evidence="2">The sequence shown here is derived from an EMBL/GenBank/DDBJ whole genome shotgun (WGS) entry which is preliminary data.</text>
</comment>
<dbReference type="AlphaFoldDB" id="A0A1F5L3H4"/>
<dbReference type="RefSeq" id="XP_022482968.1">
    <property type="nucleotide sequence ID" value="XM_022637175.1"/>
</dbReference>
<name>A0A1F5L3H4_PENAI</name>
<evidence type="ECO:0008006" key="4">
    <source>
        <dbReference type="Google" id="ProtNLM"/>
    </source>
</evidence>
<protein>
    <recommendedName>
        <fullName evidence="4">F-box domain-containing protein</fullName>
    </recommendedName>
</protein>
<dbReference type="OrthoDB" id="5279008at2759"/>
<proteinExistence type="predicted"/>
<organism evidence="2 3">
    <name type="scientific">Penicillium arizonense</name>
    <dbReference type="NCBI Taxonomy" id="1835702"/>
    <lineage>
        <taxon>Eukaryota</taxon>
        <taxon>Fungi</taxon>
        <taxon>Dikarya</taxon>
        <taxon>Ascomycota</taxon>
        <taxon>Pezizomycotina</taxon>
        <taxon>Eurotiomycetes</taxon>
        <taxon>Eurotiomycetidae</taxon>
        <taxon>Eurotiales</taxon>
        <taxon>Aspergillaceae</taxon>
        <taxon>Penicillium</taxon>
    </lineage>
</organism>
<evidence type="ECO:0000313" key="3">
    <source>
        <dbReference type="Proteomes" id="UP000177622"/>
    </source>
</evidence>
<reference evidence="2 3" key="1">
    <citation type="journal article" date="2016" name="Sci. Rep.">
        <title>Penicillium arizonense, a new, genome sequenced fungal species, reveals a high chemical diversity in secreted metabolites.</title>
        <authorList>
            <person name="Grijseels S."/>
            <person name="Nielsen J.C."/>
            <person name="Randelovic M."/>
            <person name="Nielsen J."/>
            <person name="Nielsen K.F."/>
            <person name="Workman M."/>
            <person name="Frisvad J.C."/>
        </authorList>
    </citation>
    <scope>NUCLEOTIDE SEQUENCE [LARGE SCALE GENOMIC DNA]</scope>
    <source>
        <strain evidence="2 3">CBS 141311</strain>
    </source>
</reference>
<evidence type="ECO:0000256" key="1">
    <source>
        <dbReference type="SAM" id="MobiDB-lite"/>
    </source>
</evidence>
<dbReference type="EMBL" id="LXJU01000042">
    <property type="protein sequence ID" value="OGE47509.1"/>
    <property type="molecule type" value="Genomic_DNA"/>
</dbReference>